<evidence type="ECO:0000256" key="7">
    <source>
        <dbReference type="SAM" id="Phobius"/>
    </source>
</evidence>
<evidence type="ECO:0000256" key="4">
    <source>
        <dbReference type="ARBA" id="ARBA00023235"/>
    </source>
</evidence>
<dbReference type="AlphaFoldDB" id="A0AAV7DVS6"/>
<accession>A0AAV7DVS6</accession>
<feature type="transmembrane region" description="Helical" evidence="7">
    <location>
        <begin position="71"/>
        <end position="90"/>
    </location>
</feature>
<evidence type="ECO:0000313" key="10">
    <source>
        <dbReference type="Proteomes" id="UP000825729"/>
    </source>
</evidence>
<dbReference type="PANTHER" id="PTHR43725">
    <property type="entry name" value="UDP-GLUCOSE 4-EPIMERASE"/>
    <property type="match status" value="1"/>
</dbReference>
<dbReference type="CDD" id="cd05247">
    <property type="entry name" value="UDP_G4E_1_SDR_e"/>
    <property type="match status" value="1"/>
</dbReference>
<gene>
    <name evidence="9" type="ORF">H6P81_019742</name>
</gene>
<keyword evidence="4" id="KW-0413">Isomerase</keyword>
<reference evidence="9 10" key="1">
    <citation type="submission" date="2021-07" db="EMBL/GenBank/DDBJ databases">
        <title>The Aristolochia fimbriata genome: insights into angiosperm evolution, floral development and chemical biosynthesis.</title>
        <authorList>
            <person name="Jiao Y."/>
        </authorList>
    </citation>
    <scope>NUCLEOTIDE SEQUENCE [LARGE SCALE GENOMIC DNA]</scope>
    <source>
        <strain evidence="9">IBCAS-2021</strain>
        <tissue evidence="9">Leaf</tissue>
    </source>
</reference>
<evidence type="ECO:0000313" key="9">
    <source>
        <dbReference type="EMBL" id="KAG9439577.1"/>
    </source>
</evidence>
<evidence type="ECO:0000259" key="8">
    <source>
        <dbReference type="Pfam" id="PF16363"/>
    </source>
</evidence>
<dbReference type="PANTHER" id="PTHR43725:SF53">
    <property type="entry name" value="UDP-ARABINOSE 4-EPIMERASE 1"/>
    <property type="match status" value="1"/>
</dbReference>
<evidence type="ECO:0000256" key="6">
    <source>
        <dbReference type="SAM" id="MobiDB-lite"/>
    </source>
</evidence>
<comment type="similarity">
    <text evidence="2">Belongs to the NAD(P)-dependent epimerase/dehydratase family.</text>
</comment>
<dbReference type="InterPro" id="IPR005886">
    <property type="entry name" value="UDP_G4E"/>
</dbReference>
<comment type="caution">
    <text evidence="9">The sequence shown here is derived from an EMBL/GenBank/DDBJ whole genome shotgun (WGS) entry which is preliminary data.</text>
</comment>
<evidence type="ECO:0000256" key="5">
    <source>
        <dbReference type="ARBA" id="ARBA00023277"/>
    </source>
</evidence>
<feature type="domain" description="NAD(P)-binding" evidence="8">
    <location>
        <begin position="73"/>
        <end position="387"/>
    </location>
</feature>
<evidence type="ECO:0000256" key="1">
    <source>
        <dbReference type="ARBA" id="ARBA00001911"/>
    </source>
</evidence>
<dbReference type="Gene3D" id="3.40.50.720">
    <property type="entry name" value="NAD(P)-binding Rossmann-like Domain"/>
    <property type="match status" value="1"/>
</dbReference>
<keyword evidence="7" id="KW-0812">Transmembrane</keyword>
<dbReference type="Gene3D" id="3.90.25.10">
    <property type="entry name" value="UDP-galactose 4-epimerase, domain 1"/>
    <property type="match status" value="1"/>
</dbReference>
<comment type="cofactor">
    <cofactor evidence="1">
        <name>NAD(+)</name>
        <dbReference type="ChEBI" id="CHEBI:57540"/>
    </cofactor>
</comment>
<dbReference type="GO" id="GO:0003978">
    <property type="term" value="F:UDP-glucose 4-epimerase activity"/>
    <property type="evidence" value="ECO:0007669"/>
    <property type="project" value="InterPro"/>
</dbReference>
<dbReference type="NCBIfam" id="TIGR01179">
    <property type="entry name" value="galE"/>
    <property type="match status" value="1"/>
</dbReference>
<organism evidence="9 10">
    <name type="scientific">Aristolochia fimbriata</name>
    <name type="common">White veined hardy Dutchman's pipe vine</name>
    <dbReference type="NCBI Taxonomy" id="158543"/>
    <lineage>
        <taxon>Eukaryota</taxon>
        <taxon>Viridiplantae</taxon>
        <taxon>Streptophyta</taxon>
        <taxon>Embryophyta</taxon>
        <taxon>Tracheophyta</taxon>
        <taxon>Spermatophyta</taxon>
        <taxon>Magnoliopsida</taxon>
        <taxon>Magnoliidae</taxon>
        <taxon>Piperales</taxon>
        <taxon>Aristolochiaceae</taxon>
        <taxon>Aristolochia</taxon>
    </lineage>
</organism>
<keyword evidence="10" id="KW-1185">Reference proteome</keyword>
<proteinExistence type="inferred from homology"/>
<evidence type="ECO:0000256" key="2">
    <source>
        <dbReference type="ARBA" id="ARBA00007637"/>
    </source>
</evidence>
<feature type="region of interest" description="Disordered" evidence="6">
    <location>
        <begin position="1"/>
        <end position="22"/>
    </location>
</feature>
<protein>
    <recommendedName>
        <fullName evidence="8">NAD(P)-binding domain-containing protein</fullName>
    </recommendedName>
</protein>
<dbReference type="SUPFAM" id="SSF51735">
    <property type="entry name" value="NAD(P)-binding Rossmann-fold domains"/>
    <property type="match status" value="1"/>
</dbReference>
<keyword evidence="5" id="KW-0119">Carbohydrate metabolism</keyword>
<dbReference type="GO" id="GO:0006012">
    <property type="term" value="P:galactose metabolic process"/>
    <property type="evidence" value="ECO:0007669"/>
    <property type="project" value="InterPro"/>
</dbReference>
<keyword evidence="7" id="KW-0472">Membrane</keyword>
<evidence type="ECO:0000256" key="3">
    <source>
        <dbReference type="ARBA" id="ARBA00023027"/>
    </source>
</evidence>
<dbReference type="EMBL" id="JAINDJ010000008">
    <property type="protein sequence ID" value="KAG9439577.1"/>
    <property type="molecule type" value="Genomic_DNA"/>
</dbReference>
<dbReference type="Pfam" id="PF16363">
    <property type="entry name" value="GDP_Man_Dehyd"/>
    <property type="match status" value="1"/>
</dbReference>
<dbReference type="InterPro" id="IPR016040">
    <property type="entry name" value="NAD(P)-bd_dom"/>
</dbReference>
<name>A0AAV7DVS6_ARIFI</name>
<sequence>MLPFSRNRAQPRGTKSPFSGMDYSDAKRKPGILGKVILGFILTGLCVVMLSQSSHFNDNTPFSRHEPGVTHVLVTGGAGFIGSHAALRLLKDSYRVTIVDNLSRGNVGAIKVLQELFPESGRLQFIYADLGDAKAVNRIFASNAFDAVMHFAAVAYVGESTLDPLRYYHNITSNTLVVLEAMAAHGVNKLIYSSTCATYGEPEKMPITEETPQAPINPYGKAKKMAEDIILDFSHRSDMAVMILRYFNVIGSDPEGRLGEAPRPELREHGRISGACFDAALGVITGLKIKGTDYKTPDGTCIRDYIDVTDLVDAHVKALAKARKGKVGIFNVGTGKGRSVKEFVEACKAATGVDIHIEYLERRPGDYAEVFSDPSKIQRELNWTAQHTDLKESLKTAWRWQRAHRNGCWWRRRRGREQSGSIRDKEWIVVEVGAAPFVDYHILLEEMINLIMHLHGIRRPWYLYVQRLFVCISGFRAEGREGSHYKSASAFCTWTATMASVLALQRSTLMGHEGLTQAGVFRIIPVGGCFSSLLQITNTANHHWTPS</sequence>
<keyword evidence="7" id="KW-1133">Transmembrane helix</keyword>
<keyword evidence="3" id="KW-0520">NAD</keyword>
<feature type="transmembrane region" description="Helical" evidence="7">
    <location>
        <begin position="32"/>
        <end position="51"/>
    </location>
</feature>
<dbReference type="Proteomes" id="UP000825729">
    <property type="component" value="Unassembled WGS sequence"/>
</dbReference>
<dbReference type="InterPro" id="IPR036291">
    <property type="entry name" value="NAD(P)-bd_dom_sf"/>
</dbReference>